<keyword evidence="1" id="KW-0175">Coiled coil</keyword>
<dbReference type="GO" id="GO:1990281">
    <property type="term" value="C:efflux pump complex"/>
    <property type="evidence" value="ECO:0007669"/>
    <property type="project" value="TreeGrafter"/>
</dbReference>
<accession>A0A6L8VAV2</accession>
<keyword evidence="2" id="KW-0472">Membrane</keyword>
<evidence type="ECO:0000313" key="4">
    <source>
        <dbReference type="Proteomes" id="UP000481087"/>
    </source>
</evidence>
<proteinExistence type="predicted"/>
<evidence type="ECO:0000256" key="2">
    <source>
        <dbReference type="SAM" id="Phobius"/>
    </source>
</evidence>
<keyword evidence="4" id="KW-1185">Reference proteome</keyword>
<protein>
    <submittedName>
        <fullName evidence="3">Biotin/lipoyl-binding protein</fullName>
    </submittedName>
</protein>
<evidence type="ECO:0000256" key="1">
    <source>
        <dbReference type="SAM" id="Coils"/>
    </source>
</evidence>
<keyword evidence="2" id="KW-0812">Transmembrane</keyword>
<dbReference type="EMBL" id="WTUZ01000040">
    <property type="protein sequence ID" value="MZQ86776.1"/>
    <property type="molecule type" value="Genomic_DNA"/>
</dbReference>
<dbReference type="Gene3D" id="2.40.420.20">
    <property type="match status" value="1"/>
</dbReference>
<name>A0A6L8VAV2_9BACL</name>
<dbReference type="Gene3D" id="2.40.50.100">
    <property type="match status" value="1"/>
</dbReference>
<reference evidence="3 4" key="1">
    <citation type="submission" date="2019-12" db="EMBL/GenBank/DDBJ databases">
        <title>Paenibacillus sp. nov. sp. isolated from soil.</title>
        <authorList>
            <person name="Kim J."/>
            <person name="Jeong S.E."/>
            <person name="Jung H.S."/>
            <person name="Jeon C.O."/>
        </authorList>
    </citation>
    <scope>NUCLEOTIDE SEQUENCE [LARGE SCALE GENOMIC DNA]</scope>
    <source>
        <strain evidence="3 4">5J-6</strain>
    </source>
</reference>
<dbReference type="PANTHER" id="PTHR30469">
    <property type="entry name" value="MULTIDRUG RESISTANCE PROTEIN MDTA"/>
    <property type="match status" value="1"/>
</dbReference>
<gene>
    <name evidence="3" type="ORF">GQF01_32180</name>
</gene>
<feature type="coiled-coil region" evidence="1">
    <location>
        <begin position="104"/>
        <end position="171"/>
    </location>
</feature>
<evidence type="ECO:0000313" key="3">
    <source>
        <dbReference type="EMBL" id="MZQ86776.1"/>
    </source>
</evidence>
<comment type="caution">
    <text evidence="3">The sequence shown here is derived from an EMBL/GenBank/DDBJ whole genome shotgun (WGS) entry which is preliminary data.</text>
</comment>
<feature type="transmembrane region" description="Helical" evidence="2">
    <location>
        <begin position="16"/>
        <end position="39"/>
    </location>
</feature>
<dbReference type="AlphaFoldDB" id="A0A6L8VAV2"/>
<sequence>MDLETNNSRGKTGKRWLHVATVLMIAVFVLSTLLSNTLYGMTLPKVSTQSVGAGQLDQTFKGSAFLKPVERRELSGQSGWQVTKVLVQKDEVVHKGQILVQYNNEDAQNQLQTENTALNKLMVSMEKLEYDYVQAEHNEDQGNILAAKAAVESAKLDISAQQQRISDLTAKLAANQSLLAPFDGKVAEINAKEGMAGVAGAPDILLLNTQQGYQINLLIPTLIAESLTLGEDIEVQLHGKDTRSISGKVTKLEGAESGNNALTETSGGQMEKSVETTQLTVLFQDASLVGNERAEVTITKKGKAGAMVVSKTAVRSDPSGTFVYAVEEKQGPLGNAFHAVRRNVKVVESNEQATAIEGLFPQEAVIVESSEPLLDGSRVRVVE</sequence>
<dbReference type="GO" id="GO:0015562">
    <property type="term" value="F:efflux transmembrane transporter activity"/>
    <property type="evidence" value="ECO:0007669"/>
    <property type="project" value="TreeGrafter"/>
</dbReference>
<dbReference type="Proteomes" id="UP000481087">
    <property type="component" value="Unassembled WGS sequence"/>
</dbReference>
<organism evidence="3 4">
    <name type="scientific">Paenibacillus silvestris</name>
    <dbReference type="NCBI Taxonomy" id="2606219"/>
    <lineage>
        <taxon>Bacteria</taxon>
        <taxon>Bacillati</taxon>
        <taxon>Bacillota</taxon>
        <taxon>Bacilli</taxon>
        <taxon>Bacillales</taxon>
        <taxon>Paenibacillaceae</taxon>
        <taxon>Paenibacillus</taxon>
    </lineage>
</organism>
<keyword evidence="2" id="KW-1133">Transmembrane helix</keyword>
<dbReference type="RefSeq" id="WP_161411209.1">
    <property type="nucleotide sequence ID" value="NZ_WTUZ01000040.1"/>
</dbReference>
<dbReference type="PANTHER" id="PTHR30469:SF15">
    <property type="entry name" value="HLYD FAMILY OF SECRETION PROTEINS"/>
    <property type="match status" value="1"/>
</dbReference>
<dbReference type="Gene3D" id="1.10.287.470">
    <property type="entry name" value="Helix hairpin bin"/>
    <property type="match status" value="1"/>
</dbReference>